<evidence type="ECO:0000313" key="1">
    <source>
        <dbReference type="EMBL" id="CCC51549.1"/>
    </source>
</evidence>
<organism evidence="1">
    <name type="scientific">Trypanosoma vivax (strain Y486)</name>
    <dbReference type="NCBI Taxonomy" id="1055687"/>
    <lineage>
        <taxon>Eukaryota</taxon>
        <taxon>Discoba</taxon>
        <taxon>Euglenozoa</taxon>
        <taxon>Kinetoplastea</taxon>
        <taxon>Metakinetoplastina</taxon>
        <taxon>Trypanosomatida</taxon>
        <taxon>Trypanosomatidae</taxon>
        <taxon>Trypanosoma</taxon>
        <taxon>Duttonella</taxon>
    </lineage>
</organism>
<dbReference type="AlphaFoldDB" id="G0U6P5"/>
<name>G0U6P5_TRYVY</name>
<accession>G0U6P5</accession>
<protein>
    <submittedName>
        <fullName evidence="1">Uncharacterized protein</fullName>
    </submittedName>
</protein>
<reference evidence="1" key="1">
    <citation type="journal article" date="2012" name="Proc. Natl. Acad. Sci. U.S.A.">
        <title>Antigenic diversity is generated by distinct evolutionary mechanisms in African trypanosome species.</title>
        <authorList>
            <person name="Jackson A.P."/>
            <person name="Berry A."/>
            <person name="Aslett M."/>
            <person name="Allison H.C."/>
            <person name="Burton P."/>
            <person name="Vavrova-Anderson J."/>
            <person name="Brown R."/>
            <person name="Browne H."/>
            <person name="Corton N."/>
            <person name="Hauser H."/>
            <person name="Gamble J."/>
            <person name="Gilderthorp R."/>
            <person name="Marcello L."/>
            <person name="McQuillan J."/>
            <person name="Otto T.D."/>
            <person name="Quail M.A."/>
            <person name="Sanders M.J."/>
            <person name="van Tonder A."/>
            <person name="Ginger M.L."/>
            <person name="Field M.C."/>
            <person name="Barry J.D."/>
            <person name="Hertz-Fowler C."/>
            <person name="Berriman M."/>
        </authorList>
    </citation>
    <scope>NUCLEOTIDE SEQUENCE</scope>
    <source>
        <strain evidence="1">Y486</strain>
    </source>
</reference>
<sequence length="126" mass="14577">MFAVRATAHPCPYFSFRLTCPLLSHLLRVHSLSTIQSQSGRYNLHSHHTTHSRSLTFFRSFSYIFFFCCCCCSRSLKVKNKKISWFVCFIPIVSLPLGPTPPPERKQKKKEEVTVIKVVKTTQLQL</sequence>
<dbReference type="EMBL" id="HE573026">
    <property type="protein sequence ID" value="CCC51549.1"/>
    <property type="molecule type" value="Genomic_DNA"/>
</dbReference>
<proteinExistence type="predicted"/>
<gene>
    <name evidence="1" type="ORF">TVY486_1006000</name>
</gene>